<accession>A0ABU1XZU2</accession>
<protein>
    <submittedName>
        <fullName evidence="2">N-acetyltransferase YhbS</fullName>
    </submittedName>
</protein>
<proteinExistence type="predicted"/>
<dbReference type="CDD" id="cd04301">
    <property type="entry name" value="NAT_SF"/>
    <property type="match status" value="1"/>
</dbReference>
<sequence length="171" mass="18423">MRRRAIVLRPASMRRSSTQEPQVSIRPLALADIEAVSALCLDAFSQSIAPTLKAEGVATFAAIASAPAFAARMQDDNRMLVFETDATVVGMIELKQGRHIAMLFVSPHAQRAGIGHRLIEAALRHARTDPVTVSASLPSVPAYLRYGFERAGATAESAGLIYQPMTLTRPP</sequence>
<dbReference type="Pfam" id="PF13673">
    <property type="entry name" value="Acetyltransf_10"/>
    <property type="match status" value="1"/>
</dbReference>
<dbReference type="Gene3D" id="3.40.630.30">
    <property type="match status" value="1"/>
</dbReference>
<dbReference type="Proteomes" id="UP001256588">
    <property type="component" value="Unassembled WGS sequence"/>
</dbReference>
<dbReference type="InterPro" id="IPR000182">
    <property type="entry name" value="GNAT_dom"/>
</dbReference>
<dbReference type="PANTHER" id="PTHR43451:SF1">
    <property type="entry name" value="ACETYLTRANSFERASE"/>
    <property type="match status" value="1"/>
</dbReference>
<feature type="domain" description="N-acetyltransferase" evidence="1">
    <location>
        <begin position="23"/>
        <end position="170"/>
    </location>
</feature>
<dbReference type="SUPFAM" id="SSF55729">
    <property type="entry name" value="Acyl-CoA N-acyltransferases (Nat)"/>
    <property type="match status" value="1"/>
</dbReference>
<evidence type="ECO:0000313" key="3">
    <source>
        <dbReference type="Proteomes" id="UP001256588"/>
    </source>
</evidence>
<name>A0ABU1XZU2_9GAMM</name>
<evidence type="ECO:0000259" key="1">
    <source>
        <dbReference type="PROSITE" id="PS51186"/>
    </source>
</evidence>
<reference evidence="2 3" key="1">
    <citation type="submission" date="2023-07" db="EMBL/GenBank/DDBJ databases">
        <title>Sorghum-associated microbial communities from plants grown in Nebraska, USA.</title>
        <authorList>
            <person name="Schachtman D."/>
        </authorList>
    </citation>
    <scope>NUCLEOTIDE SEQUENCE [LARGE SCALE GENOMIC DNA]</scope>
    <source>
        <strain evidence="2 3">4099</strain>
    </source>
</reference>
<dbReference type="RefSeq" id="WP_310235873.1">
    <property type="nucleotide sequence ID" value="NZ_JAVDWO010000008.1"/>
</dbReference>
<dbReference type="EMBL" id="JAVDWO010000008">
    <property type="protein sequence ID" value="MDR7193541.1"/>
    <property type="molecule type" value="Genomic_DNA"/>
</dbReference>
<gene>
    <name evidence="2" type="ORF">J2W68_002278</name>
</gene>
<comment type="caution">
    <text evidence="2">The sequence shown here is derived from an EMBL/GenBank/DDBJ whole genome shotgun (WGS) entry which is preliminary data.</text>
</comment>
<keyword evidence="3" id="KW-1185">Reference proteome</keyword>
<dbReference type="PANTHER" id="PTHR43451">
    <property type="entry name" value="ACETYLTRANSFERASE (GNAT) FAMILY PROTEIN"/>
    <property type="match status" value="1"/>
</dbReference>
<dbReference type="PROSITE" id="PS51186">
    <property type="entry name" value="GNAT"/>
    <property type="match status" value="1"/>
</dbReference>
<evidence type="ECO:0000313" key="2">
    <source>
        <dbReference type="EMBL" id="MDR7193541.1"/>
    </source>
</evidence>
<dbReference type="InterPro" id="IPR016181">
    <property type="entry name" value="Acyl_CoA_acyltransferase"/>
</dbReference>
<dbReference type="InterPro" id="IPR052564">
    <property type="entry name" value="N-acetyltrans/Recomb-assoc"/>
</dbReference>
<organism evidence="2 3">
    <name type="scientific">Luteimonas terrae</name>
    <dbReference type="NCBI Taxonomy" id="1530191"/>
    <lineage>
        <taxon>Bacteria</taxon>
        <taxon>Pseudomonadati</taxon>
        <taxon>Pseudomonadota</taxon>
        <taxon>Gammaproteobacteria</taxon>
        <taxon>Lysobacterales</taxon>
        <taxon>Lysobacteraceae</taxon>
        <taxon>Luteimonas</taxon>
    </lineage>
</organism>